<evidence type="ECO:0000256" key="1">
    <source>
        <dbReference type="SAM" id="Phobius"/>
    </source>
</evidence>
<keyword evidence="1" id="KW-1133">Transmembrane helix</keyword>
<evidence type="ECO:0000313" key="2">
    <source>
        <dbReference type="Ensembl" id="ENSLLTP00000020829.1"/>
    </source>
</evidence>
<dbReference type="GeneTree" id="ENSGT00990000205219"/>
<feature type="transmembrane region" description="Helical" evidence="1">
    <location>
        <begin position="107"/>
        <end position="127"/>
    </location>
</feature>
<keyword evidence="1" id="KW-0812">Transmembrane</keyword>
<feature type="transmembrane region" description="Helical" evidence="1">
    <location>
        <begin position="153"/>
        <end position="174"/>
    </location>
</feature>
<accession>A0A8C5WXH2</accession>
<protein>
    <submittedName>
        <fullName evidence="2">Uncharacterized protein</fullName>
    </submittedName>
</protein>
<reference evidence="2" key="1">
    <citation type="submission" date="2025-08" db="UniProtKB">
        <authorList>
            <consortium name="Ensembl"/>
        </authorList>
    </citation>
    <scope>IDENTIFICATION</scope>
</reference>
<name>A0A8C5WXH2_LATLA</name>
<reference evidence="2" key="2">
    <citation type="submission" date="2025-09" db="UniProtKB">
        <authorList>
            <consortium name="Ensembl"/>
        </authorList>
    </citation>
    <scope>IDENTIFICATION</scope>
</reference>
<dbReference type="Proteomes" id="UP000694406">
    <property type="component" value="Unplaced"/>
</dbReference>
<keyword evidence="3" id="KW-1185">Reference proteome</keyword>
<proteinExistence type="predicted"/>
<sequence>KYVIFRFLFPTKRHAILFAGCDLPSLIFYYCHIPKYLIFFIVCNPITLSNSIFCNSCKFFVKSFMFYLLIFRAATSPYLSSSLIISFPVSIRSSIKNTMLSAKACNLYSSFLILSPFIPGFCLICLNKVSSDNIKSRGERGQPCLTPFRISKLWVFSPLTIIFAFWVEYIVIMFSNLVPRFIL</sequence>
<dbReference type="Ensembl" id="ENSLLTT00000021597.1">
    <property type="protein sequence ID" value="ENSLLTP00000020829.1"/>
    <property type="gene ID" value="ENSLLTG00000015573.1"/>
</dbReference>
<keyword evidence="1" id="KW-0472">Membrane</keyword>
<evidence type="ECO:0000313" key="3">
    <source>
        <dbReference type="Proteomes" id="UP000694406"/>
    </source>
</evidence>
<feature type="transmembrane region" description="Helical" evidence="1">
    <location>
        <begin position="66"/>
        <end position="87"/>
    </location>
</feature>
<dbReference type="AlphaFoldDB" id="A0A8C5WXH2"/>
<feature type="transmembrane region" description="Helical" evidence="1">
    <location>
        <begin position="36"/>
        <end position="54"/>
    </location>
</feature>
<organism evidence="2 3">
    <name type="scientific">Laticauda laticaudata</name>
    <name type="common">Blue-ringed sea krait</name>
    <name type="synonym">Blue-lipped sea krait</name>
    <dbReference type="NCBI Taxonomy" id="8630"/>
    <lineage>
        <taxon>Eukaryota</taxon>
        <taxon>Metazoa</taxon>
        <taxon>Chordata</taxon>
        <taxon>Craniata</taxon>
        <taxon>Vertebrata</taxon>
        <taxon>Euteleostomi</taxon>
        <taxon>Lepidosauria</taxon>
        <taxon>Squamata</taxon>
        <taxon>Bifurcata</taxon>
        <taxon>Unidentata</taxon>
        <taxon>Episquamata</taxon>
        <taxon>Toxicofera</taxon>
        <taxon>Serpentes</taxon>
        <taxon>Colubroidea</taxon>
        <taxon>Elapidae</taxon>
        <taxon>Laticaudinae</taxon>
        <taxon>Laticauda</taxon>
    </lineage>
</organism>